<dbReference type="PANTHER" id="PTHR30151:SF20">
    <property type="entry name" value="ABC TRANSPORTER PERMEASE PROTEIN HI_0355-RELATED"/>
    <property type="match status" value="1"/>
</dbReference>
<evidence type="ECO:0000256" key="2">
    <source>
        <dbReference type="ARBA" id="ARBA00022448"/>
    </source>
</evidence>
<keyword evidence="6" id="KW-0472">Membrane</keyword>
<proteinExistence type="inferred from homology"/>
<organism evidence="9 10">
    <name type="scientific">Prauserella marina</name>
    <dbReference type="NCBI Taxonomy" id="530584"/>
    <lineage>
        <taxon>Bacteria</taxon>
        <taxon>Bacillati</taxon>
        <taxon>Actinomycetota</taxon>
        <taxon>Actinomycetes</taxon>
        <taxon>Pseudonocardiales</taxon>
        <taxon>Pseudonocardiaceae</taxon>
        <taxon>Prauserella</taxon>
    </lineage>
</organism>
<keyword evidence="5" id="KW-1133">Transmembrane helix</keyword>
<dbReference type="GO" id="GO:0005886">
    <property type="term" value="C:plasma membrane"/>
    <property type="evidence" value="ECO:0007669"/>
    <property type="project" value="UniProtKB-SubCell"/>
</dbReference>
<keyword evidence="2 7" id="KW-0813">Transport</keyword>
<dbReference type="GO" id="GO:0055085">
    <property type="term" value="P:transmembrane transport"/>
    <property type="evidence" value="ECO:0007669"/>
    <property type="project" value="InterPro"/>
</dbReference>
<feature type="region of interest" description="Disordered" evidence="8">
    <location>
        <begin position="1"/>
        <end position="26"/>
    </location>
</feature>
<dbReference type="InterPro" id="IPR000515">
    <property type="entry name" value="MetI-like"/>
</dbReference>
<evidence type="ECO:0000256" key="3">
    <source>
        <dbReference type="ARBA" id="ARBA00022475"/>
    </source>
</evidence>
<dbReference type="PANTHER" id="PTHR30151">
    <property type="entry name" value="ALKANE SULFONATE ABC TRANSPORTER-RELATED, MEMBRANE SUBUNIT"/>
    <property type="match status" value="1"/>
</dbReference>
<gene>
    <name evidence="9" type="ORF">SAMN05421630_102578</name>
</gene>
<evidence type="ECO:0000313" key="9">
    <source>
        <dbReference type="EMBL" id="SDC56058.1"/>
    </source>
</evidence>
<dbReference type="PROSITE" id="PS50928">
    <property type="entry name" value="ABC_TM1"/>
    <property type="match status" value="1"/>
</dbReference>
<dbReference type="OrthoDB" id="7274389at2"/>
<evidence type="ECO:0000256" key="7">
    <source>
        <dbReference type="RuleBase" id="RU363032"/>
    </source>
</evidence>
<evidence type="ECO:0000256" key="4">
    <source>
        <dbReference type="ARBA" id="ARBA00022692"/>
    </source>
</evidence>
<dbReference type="STRING" id="530584.SAMN05421630_102578"/>
<dbReference type="AlphaFoldDB" id="A0A1G6MKB9"/>
<dbReference type="SUPFAM" id="SSF161098">
    <property type="entry name" value="MetI-like"/>
    <property type="match status" value="1"/>
</dbReference>
<dbReference type="Gene3D" id="1.10.3720.10">
    <property type="entry name" value="MetI-like"/>
    <property type="match status" value="1"/>
</dbReference>
<dbReference type="CDD" id="cd06261">
    <property type="entry name" value="TM_PBP2"/>
    <property type="match status" value="1"/>
</dbReference>
<dbReference type="InterPro" id="IPR035906">
    <property type="entry name" value="MetI-like_sf"/>
</dbReference>
<evidence type="ECO:0000256" key="6">
    <source>
        <dbReference type="ARBA" id="ARBA00023136"/>
    </source>
</evidence>
<dbReference type="Proteomes" id="UP000199494">
    <property type="component" value="Unassembled WGS sequence"/>
</dbReference>
<dbReference type="EMBL" id="FMZE01000002">
    <property type="protein sequence ID" value="SDC56058.1"/>
    <property type="molecule type" value="Genomic_DNA"/>
</dbReference>
<comment type="similarity">
    <text evidence="7">Belongs to the binding-protein-dependent transport system permease family.</text>
</comment>
<keyword evidence="3" id="KW-1003">Cell membrane</keyword>
<feature type="compositionally biased region" description="Basic and acidic residues" evidence="8">
    <location>
        <begin position="1"/>
        <end position="22"/>
    </location>
</feature>
<comment type="subcellular location">
    <subcellularLocation>
        <location evidence="1 7">Cell membrane</location>
        <topology evidence="1 7">Multi-pass membrane protein</topology>
    </subcellularLocation>
</comment>
<dbReference type="RefSeq" id="WP_091800484.1">
    <property type="nucleotide sequence ID" value="NZ_CP016353.1"/>
</dbReference>
<keyword evidence="4" id="KW-0812">Transmembrane</keyword>
<evidence type="ECO:0000256" key="1">
    <source>
        <dbReference type="ARBA" id="ARBA00004651"/>
    </source>
</evidence>
<evidence type="ECO:0000256" key="8">
    <source>
        <dbReference type="SAM" id="MobiDB-lite"/>
    </source>
</evidence>
<dbReference type="Pfam" id="PF00528">
    <property type="entry name" value="BPD_transp_1"/>
    <property type="match status" value="1"/>
</dbReference>
<accession>A0A1G6MKB9</accession>
<keyword evidence="10" id="KW-1185">Reference proteome</keyword>
<sequence>MSALRQDKRASSRLSKDAEVPRSKRKPRRRRPAVLISQIAVAVIIVAGWELCARTGIVDEFFFSKPSDIAQRVGEWFSTGMIWEHLEVTLVEAGLALVIGGVLGLLIGFLLARVEFIAAVFDPYIKILNSLPRVVLAPIFLLWFGLGIWSKVAFGVTLVFFIVFFNTYQGVREVDRVLVDNARMLGAKEGQLVRHVLLPSALTWIFSSLHISVGFAIVGAVVGEYLGASKGVGYLISQAEGTLDTTGVFTGMVVLSVVVLIVDVIVNRVERYLLRWKPARGMDIAGGQ</sequence>
<evidence type="ECO:0000256" key="5">
    <source>
        <dbReference type="ARBA" id="ARBA00022989"/>
    </source>
</evidence>
<protein>
    <submittedName>
        <fullName evidence="9">NitT/TauT family transport system permease protein</fullName>
    </submittedName>
</protein>
<evidence type="ECO:0000313" key="10">
    <source>
        <dbReference type="Proteomes" id="UP000199494"/>
    </source>
</evidence>
<reference evidence="9 10" key="1">
    <citation type="submission" date="2016-10" db="EMBL/GenBank/DDBJ databases">
        <authorList>
            <person name="de Groot N.N."/>
        </authorList>
    </citation>
    <scope>NUCLEOTIDE SEQUENCE [LARGE SCALE GENOMIC DNA]</scope>
    <source>
        <strain evidence="9 10">CGMCC 4.5506</strain>
    </source>
</reference>
<name>A0A1G6MKB9_9PSEU</name>